<evidence type="ECO:0000313" key="2">
    <source>
        <dbReference type="Proteomes" id="UP000516314"/>
    </source>
</evidence>
<organism evidence="1 2">
    <name type="scientific">Arabidopsis thaliana</name>
    <name type="common">Mouse-ear cress</name>
    <dbReference type="NCBI Taxonomy" id="3702"/>
    <lineage>
        <taxon>Eukaryota</taxon>
        <taxon>Viridiplantae</taxon>
        <taxon>Streptophyta</taxon>
        <taxon>Embryophyta</taxon>
        <taxon>Tracheophyta</taxon>
        <taxon>Spermatophyta</taxon>
        <taxon>Magnoliopsida</taxon>
        <taxon>eudicotyledons</taxon>
        <taxon>Gunneridae</taxon>
        <taxon>Pentapetalae</taxon>
        <taxon>rosids</taxon>
        <taxon>malvids</taxon>
        <taxon>Brassicales</taxon>
        <taxon>Brassicaceae</taxon>
        <taxon>Camelineae</taxon>
        <taxon>Arabidopsis</taxon>
    </lineage>
</organism>
<proteinExistence type="predicted"/>
<reference evidence="1 2" key="1">
    <citation type="submission" date="2020-09" db="EMBL/GenBank/DDBJ databases">
        <authorList>
            <person name="Ashkenazy H."/>
        </authorList>
    </citation>
    <scope>NUCLEOTIDE SEQUENCE [LARGE SCALE GENOMIC DNA]</scope>
    <source>
        <strain evidence="2">cv. Cdm-0</strain>
    </source>
</reference>
<sequence>MVTVVLSVLSSLQTYHPSQWELESESSCTLATYEEARFQQVSEGIAIIISQEL</sequence>
<dbReference type="Proteomes" id="UP000516314">
    <property type="component" value="Chromosome 3"/>
</dbReference>
<dbReference type="EMBL" id="LR881468">
    <property type="protein sequence ID" value="CAD5325931.1"/>
    <property type="molecule type" value="Genomic_DNA"/>
</dbReference>
<name>A0A7G2ERK5_ARATH</name>
<protein>
    <submittedName>
        <fullName evidence="1">(thale cress) hypothetical protein</fullName>
    </submittedName>
</protein>
<evidence type="ECO:0000313" key="1">
    <source>
        <dbReference type="EMBL" id="CAD5325931.1"/>
    </source>
</evidence>
<gene>
    <name evidence="1" type="ORF">AT9943_LOCUS13733</name>
</gene>
<dbReference type="AlphaFoldDB" id="A0A7G2ERK5"/>
<accession>A0A7G2ERK5</accession>